<keyword evidence="5 7" id="KW-0472">Membrane</keyword>
<sequence length="301" mass="33376">MPDKLLYTVLACAAMLVLAVLLFVLGRRQAEREDVIRRLDEEMHPRPESAQKRYPFGLRWIFHSLQRAGIANQPRHLVWALVISGVVGSVAVLLKGALGLFAALIVLAVGFYLLIAWRIARIGRTLRQQLPAFIDQIIRTLSIGRSFDNALLQAIEASPAPLSDALKSVVTETSLGGDLAESLEETAKIYQIKELHLLTLALRINQRYGGSIKTMLENIITLIRQQEQAERELRALTGETRLSAWVLGTMPLGMAGYMMIVNPTYLGFLLQDPNGPAIVYTALGLQAAGGLILWRMMRGIR</sequence>
<organism evidence="9 10">
    <name type="scientific">Methylocaldum marinum</name>
    <dbReference type="NCBI Taxonomy" id="1432792"/>
    <lineage>
        <taxon>Bacteria</taxon>
        <taxon>Pseudomonadati</taxon>
        <taxon>Pseudomonadota</taxon>
        <taxon>Gammaproteobacteria</taxon>
        <taxon>Methylococcales</taxon>
        <taxon>Methylococcaceae</taxon>
        <taxon>Methylocaldum</taxon>
    </lineage>
</organism>
<feature type="transmembrane region" description="Helical" evidence="7">
    <location>
        <begin position="6"/>
        <end position="25"/>
    </location>
</feature>
<evidence type="ECO:0000256" key="6">
    <source>
        <dbReference type="SAM" id="Coils"/>
    </source>
</evidence>
<feature type="transmembrane region" description="Helical" evidence="7">
    <location>
        <begin position="277"/>
        <end position="294"/>
    </location>
</feature>
<keyword evidence="3 7" id="KW-0812">Transmembrane</keyword>
<feature type="transmembrane region" description="Helical" evidence="7">
    <location>
        <begin position="77"/>
        <end position="94"/>
    </location>
</feature>
<dbReference type="PANTHER" id="PTHR35007">
    <property type="entry name" value="INTEGRAL MEMBRANE PROTEIN-RELATED"/>
    <property type="match status" value="1"/>
</dbReference>
<evidence type="ECO:0000259" key="8">
    <source>
        <dbReference type="Pfam" id="PF00482"/>
    </source>
</evidence>
<evidence type="ECO:0000256" key="2">
    <source>
        <dbReference type="ARBA" id="ARBA00022475"/>
    </source>
</evidence>
<keyword evidence="4 7" id="KW-1133">Transmembrane helix</keyword>
<feature type="transmembrane region" description="Helical" evidence="7">
    <location>
        <begin position="242"/>
        <end position="265"/>
    </location>
</feature>
<evidence type="ECO:0000256" key="4">
    <source>
        <dbReference type="ARBA" id="ARBA00022989"/>
    </source>
</evidence>
<accession>A0A250KLI1</accession>
<dbReference type="InterPro" id="IPR018076">
    <property type="entry name" value="T2SS_GspF_dom"/>
</dbReference>
<dbReference type="KEGG" id="mmai:sS8_0558"/>
<dbReference type="OrthoDB" id="597333at2"/>
<keyword evidence="10" id="KW-1185">Reference proteome</keyword>
<feature type="coiled-coil region" evidence="6">
    <location>
        <begin position="212"/>
        <end position="239"/>
    </location>
</feature>
<proteinExistence type="predicted"/>
<evidence type="ECO:0000256" key="1">
    <source>
        <dbReference type="ARBA" id="ARBA00004651"/>
    </source>
</evidence>
<dbReference type="Pfam" id="PF00482">
    <property type="entry name" value="T2SSF"/>
    <property type="match status" value="1"/>
</dbReference>
<comment type="subcellular location">
    <subcellularLocation>
        <location evidence="1">Cell membrane</location>
        <topology evidence="1">Multi-pass membrane protein</topology>
    </subcellularLocation>
</comment>
<keyword evidence="2" id="KW-1003">Cell membrane</keyword>
<reference evidence="9 10" key="1">
    <citation type="submission" date="2016-12" db="EMBL/GenBank/DDBJ databases">
        <title>Genome sequencing of Methylocaldum marinum.</title>
        <authorList>
            <person name="Takeuchi M."/>
            <person name="Kamagata Y."/>
            <person name="Hiraoka S."/>
            <person name="Oshima K."/>
            <person name="Hattori M."/>
            <person name="Iwasaki W."/>
        </authorList>
    </citation>
    <scope>NUCLEOTIDE SEQUENCE [LARGE SCALE GENOMIC DNA]</scope>
    <source>
        <strain evidence="9 10">S8</strain>
    </source>
</reference>
<evidence type="ECO:0000256" key="7">
    <source>
        <dbReference type="SAM" id="Phobius"/>
    </source>
</evidence>
<dbReference type="AlphaFoldDB" id="A0A250KLI1"/>
<evidence type="ECO:0000313" key="10">
    <source>
        <dbReference type="Proteomes" id="UP000266313"/>
    </source>
</evidence>
<dbReference type="RefSeq" id="WP_119628301.1">
    <property type="nucleotide sequence ID" value="NZ_AP017928.1"/>
</dbReference>
<evidence type="ECO:0000256" key="3">
    <source>
        <dbReference type="ARBA" id="ARBA00022692"/>
    </source>
</evidence>
<protein>
    <submittedName>
        <fullName evidence="9">Putative Flp pilus assembly protein TadB</fullName>
    </submittedName>
</protein>
<feature type="transmembrane region" description="Helical" evidence="7">
    <location>
        <begin position="100"/>
        <end position="120"/>
    </location>
</feature>
<feature type="domain" description="Type II secretion system protein GspF" evidence="8">
    <location>
        <begin position="133"/>
        <end position="259"/>
    </location>
</feature>
<keyword evidence="6" id="KW-0175">Coiled coil</keyword>
<evidence type="ECO:0000256" key="5">
    <source>
        <dbReference type="ARBA" id="ARBA00023136"/>
    </source>
</evidence>
<evidence type="ECO:0000313" key="9">
    <source>
        <dbReference type="EMBL" id="BBA32523.1"/>
    </source>
</evidence>
<dbReference type="PANTHER" id="PTHR35007:SF1">
    <property type="entry name" value="PILUS ASSEMBLY PROTEIN"/>
    <property type="match status" value="1"/>
</dbReference>
<name>A0A250KLI1_9GAMM</name>
<dbReference type="GO" id="GO:0005886">
    <property type="term" value="C:plasma membrane"/>
    <property type="evidence" value="ECO:0007669"/>
    <property type="project" value="UniProtKB-SubCell"/>
</dbReference>
<dbReference type="Proteomes" id="UP000266313">
    <property type="component" value="Chromosome"/>
</dbReference>
<dbReference type="EMBL" id="AP017928">
    <property type="protein sequence ID" value="BBA32523.1"/>
    <property type="molecule type" value="Genomic_DNA"/>
</dbReference>
<gene>
    <name evidence="9" type="ORF">sS8_0558</name>
</gene>